<accession>A0ABM9HLD3</accession>
<sequence length="56" mass="6222">MSKNIKIPSMPKIRELTLIEIKNVSGGRVSLVSVGKNPNISYIYPGKKQNKPVLRS</sequence>
<dbReference type="EMBL" id="CAMXCH010000001">
    <property type="protein sequence ID" value="CAI3933434.1"/>
    <property type="molecule type" value="Genomic_DNA"/>
</dbReference>
<dbReference type="Proteomes" id="UP001154272">
    <property type="component" value="Unassembled WGS sequence"/>
</dbReference>
<comment type="caution">
    <text evidence="1">The sequence shown here is derived from an EMBL/GenBank/DDBJ whole genome shotgun (WGS) entry which is preliminary data.</text>
</comment>
<keyword evidence="2" id="KW-1185">Reference proteome</keyword>
<evidence type="ECO:0008006" key="3">
    <source>
        <dbReference type="Google" id="ProtNLM"/>
    </source>
</evidence>
<reference evidence="1" key="1">
    <citation type="submission" date="2022-10" db="EMBL/GenBank/DDBJ databases">
        <authorList>
            <person name="Botero Cardona J."/>
        </authorList>
    </citation>
    <scope>NUCLEOTIDE SEQUENCE</scope>
    <source>
        <strain evidence="1">R-83534</strain>
    </source>
</reference>
<dbReference type="RefSeq" id="WP_161631854.1">
    <property type="nucleotide sequence ID" value="NZ_CAMXCH010000001.1"/>
</dbReference>
<evidence type="ECO:0000313" key="1">
    <source>
        <dbReference type="EMBL" id="CAI3933434.1"/>
    </source>
</evidence>
<name>A0ABM9HLD3_9PROT</name>
<gene>
    <name evidence="1" type="ORF">R83534S58_LOCUS677</name>
</gene>
<protein>
    <recommendedName>
        <fullName evidence="3">Bacteriocin</fullName>
    </recommendedName>
</protein>
<organism evidence="1 2">
    <name type="scientific">Commensalibacter papalotli</name>
    <name type="common">ex Botero et al. 2024</name>
    <dbReference type="NCBI Taxonomy" id="2972766"/>
    <lineage>
        <taxon>Bacteria</taxon>
        <taxon>Pseudomonadati</taxon>
        <taxon>Pseudomonadota</taxon>
        <taxon>Alphaproteobacteria</taxon>
        <taxon>Acetobacterales</taxon>
        <taxon>Acetobacteraceae</taxon>
    </lineage>
</organism>
<proteinExistence type="predicted"/>
<evidence type="ECO:0000313" key="2">
    <source>
        <dbReference type="Proteomes" id="UP001154272"/>
    </source>
</evidence>